<dbReference type="PANTHER" id="PTHR34975:SF2">
    <property type="entry name" value="SPORE GERMINATION PROTEIN A2"/>
    <property type="match status" value="1"/>
</dbReference>
<protein>
    <submittedName>
        <fullName evidence="9">Endospore germination permease</fullName>
    </submittedName>
</protein>
<organism evidence="9 10">
    <name type="scientific">Alkalihalophilus pseudofirmus</name>
    <name type="common">Bacillus pseudofirmus</name>
    <dbReference type="NCBI Taxonomy" id="79885"/>
    <lineage>
        <taxon>Bacteria</taxon>
        <taxon>Bacillati</taxon>
        <taxon>Bacillota</taxon>
        <taxon>Bacilli</taxon>
        <taxon>Bacillales</taxon>
        <taxon>Bacillaceae</taxon>
        <taxon>Alkalihalophilus</taxon>
    </lineage>
</organism>
<keyword evidence="5 8" id="KW-0812">Transmembrane</keyword>
<feature type="transmembrane region" description="Helical" evidence="8">
    <location>
        <begin position="7"/>
        <end position="29"/>
    </location>
</feature>
<evidence type="ECO:0000313" key="10">
    <source>
        <dbReference type="Proteomes" id="UP001285636"/>
    </source>
</evidence>
<comment type="caution">
    <text evidence="9">The sequence shown here is derived from an EMBL/GenBank/DDBJ whole genome shotgun (WGS) entry which is preliminary data.</text>
</comment>
<evidence type="ECO:0000256" key="2">
    <source>
        <dbReference type="ARBA" id="ARBA00007998"/>
    </source>
</evidence>
<dbReference type="InterPro" id="IPR004761">
    <property type="entry name" value="Spore_GerAB"/>
</dbReference>
<feature type="transmembrane region" description="Helical" evidence="8">
    <location>
        <begin position="79"/>
        <end position="103"/>
    </location>
</feature>
<feature type="transmembrane region" description="Helical" evidence="8">
    <location>
        <begin position="35"/>
        <end position="58"/>
    </location>
</feature>
<proteinExistence type="inferred from homology"/>
<dbReference type="PANTHER" id="PTHR34975">
    <property type="entry name" value="SPORE GERMINATION PROTEIN A2"/>
    <property type="match status" value="1"/>
</dbReference>
<feature type="transmembrane region" description="Helical" evidence="8">
    <location>
        <begin position="212"/>
        <end position="235"/>
    </location>
</feature>
<keyword evidence="7 8" id="KW-0472">Membrane</keyword>
<comment type="similarity">
    <text evidence="2">Belongs to the amino acid-polyamine-organocation (APC) superfamily. Spore germination protein (SGP) (TC 2.A.3.9) family.</text>
</comment>
<dbReference type="EMBL" id="JAWJAY010000001">
    <property type="protein sequence ID" value="MDV2884560.1"/>
    <property type="molecule type" value="Genomic_DNA"/>
</dbReference>
<dbReference type="NCBIfam" id="TIGR00912">
    <property type="entry name" value="2A0309"/>
    <property type="match status" value="1"/>
</dbReference>
<evidence type="ECO:0000256" key="1">
    <source>
        <dbReference type="ARBA" id="ARBA00004141"/>
    </source>
</evidence>
<evidence type="ECO:0000256" key="5">
    <source>
        <dbReference type="ARBA" id="ARBA00022692"/>
    </source>
</evidence>
<feature type="transmembrane region" description="Helical" evidence="8">
    <location>
        <begin position="139"/>
        <end position="160"/>
    </location>
</feature>
<feature type="transmembrane region" description="Helical" evidence="8">
    <location>
        <begin position="180"/>
        <end position="200"/>
    </location>
</feature>
<evidence type="ECO:0000256" key="8">
    <source>
        <dbReference type="SAM" id="Phobius"/>
    </source>
</evidence>
<dbReference type="Pfam" id="PF03845">
    <property type="entry name" value="Spore_permease"/>
    <property type="match status" value="1"/>
</dbReference>
<keyword evidence="4" id="KW-0309">Germination</keyword>
<feature type="transmembrane region" description="Helical" evidence="8">
    <location>
        <begin position="329"/>
        <end position="351"/>
    </location>
</feature>
<evidence type="ECO:0000256" key="3">
    <source>
        <dbReference type="ARBA" id="ARBA00022448"/>
    </source>
</evidence>
<keyword evidence="3" id="KW-0813">Transport</keyword>
<feature type="transmembrane region" description="Helical" evidence="8">
    <location>
        <begin position="267"/>
        <end position="287"/>
    </location>
</feature>
<accession>A0AAJ2KWW5</accession>
<keyword evidence="6 8" id="KW-1133">Transmembrane helix</keyword>
<dbReference type="GO" id="GO:0016020">
    <property type="term" value="C:membrane"/>
    <property type="evidence" value="ECO:0007669"/>
    <property type="project" value="UniProtKB-SubCell"/>
</dbReference>
<gene>
    <name evidence="9" type="ORF">RYX45_05175</name>
</gene>
<evidence type="ECO:0000256" key="4">
    <source>
        <dbReference type="ARBA" id="ARBA00022544"/>
    </source>
</evidence>
<evidence type="ECO:0000256" key="6">
    <source>
        <dbReference type="ARBA" id="ARBA00022989"/>
    </source>
</evidence>
<dbReference type="Proteomes" id="UP001285636">
    <property type="component" value="Unassembled WGS sequence"/>
</dbReference>
<dbReference type="AlphaFoldDB" id="A0AAJ2KWW5"/>
<name>A0AAJ2KWW5_ALKPS</name>
<reference evidence="9" key="1">
    <citation type="submission" date="2023-10" db="EMBL/GenBank/DDBJ databases">
        <title>Screening of Alkalihalophilus pseudofirmusBZ-TG-HK211 and Its Alleviation of Salt Stress on Rapeseed Growth.</title>
        <authorList>
            <person name="Zhao B."/>
            <person name="Guo T."/>
        </authorList>
    </citation>
    <scope>NUCLEOTIDE SEQUENCE</scope>
    <source>
        <strain evidence="9">BZ-TG-HK211</strain>
    </source>
</reference>
<sequence>MTFSRVQLIFVLILFIGISNHVLIVPHLLGTAKRDAWVCVLISYVILLAWGGLITYILSKNKQRLPLFLWLKERTGRHIPYVLMTLFFLYIVVIGFISFFDLIASVKIYFMPMTPTWVVVIPFLVLSVWAALKGLKMIVYTSIILLPLVWVLGHFVAFTTIESKRYSFLFPIFADEQASIIQGVVIILGGSVDLLVLFLLHHYFTKPVSYGFIVLLITILAGLIIGPTMGALAAFGPNVAADLRFPAFEQWRLVTIGDHVSHVDALAVFQLLCGTIIRISLCLYLLPDLLRINSSKLRYSLIIIPAIGFGTLMVMHISDIWMQTTLKMYFYPSAFLFGIMMTLVLLTISFLPEKKGLTT</sequence>
<dbReference type="RefSeq" id="WP_323466037.1">
    <property type="nucleotide sequence ID" value="NZ_CP144224.1"/>
</dbReference>
<evidence type="ECO:0000256" key="7">
    <source>
        <dbReference type="ARBA" id="ARBA00023136"/>
    </source>
</evidence>
<evidence type="ECO:0000313" key="9">
    <source>
        <dbReference type="EMBL" id="MDV2884560.1"/>
    </source>
</evidence>
<feature type="transmembrane region" description="Helical" evidence="8">
    <location>
        <begin position="299"/>
        <end position="317"/>
    </location>
</feature>
<dbReference type="GO" id="GO:0009847">
    <property type="term" value="P:spore germination"/>
    <property type="evidence" value="ECO:0007669"/>
    <property type="project" value="InterPro"/>
</dbReference>
<comment type="subcellular location">
    <subcellularLocation>
        <location evidence="1">Membrane</location>
        <topology evidence="1">Multi-pass membrane protein</topology>
    </subcellularLocation>
</comment>
<feature type="transmembrane region" description="Helical" evidence="8">
    <location>
        <begin position="109"/>
        <end position="132"/>
    </location>
</feature>